<dbReference type="SUPFAM" id="SSF53756">
    <property type="entry name" value="UDP-Glycosyltransferase/glycogen phosphorylase"/>
    <property type="match status" value="1"/>
</dbReference>
<keyword evidence="2" id="KW-1185">Reference proteome</keyword>
<dbReference type="RefSeq" id="WP_111229428.1">
    <property type="nucleotide sequence ID" value="NZ_NBIU01000006.1"/>
</dbReference>
<accession>A0A2W6MW20</accession>
<comment type="caution">
    <text evidence="1">The sequence shown here is derived from an EMBL/GenBank/DDBJ whole genome shotgun (WGS) entry which is preliminary data.</text>
</comment>
<sequence>MKLEEVKHIGFERLHTQVGDSVIAIKGLYALRKLYPKAKITAFVSQTAYQLYKTLNIVDEFIIMSKDEAKEGRLQQELTKRNLDVLLLLHRTSSLIKIAKLAKIKCVITELHMHNLFSPHFKSPMMMVSYFVHGSEKILRLVRQINTNHYDANIKNINFAGGGGKNKALFAKY</sequence>
<evidence type="ECO:0000313" key="1">
    <source>
        <dbReference type="EMBL" id="PZT48542.1"/>
    </source>
</evidence>
<protein>
    <submittedName>
        <fullName evidence="1">Uncharacterized protein</fullName>
    </submittedName>
</protein>
<proteinExistence type="predicted"/>
<dbReference type="Gene3D" id="3.40.50.2000">
    <property type="entry name" value="Glycogen Phosphorylase B"/>
    <property type="match status" value="1"/>
</dbReference>
<gene>
    <name evidence="1" type="ORF">B6S12_03465</name>
</gene>
<dbReference type="AlphaFoldDB" id="A0A2W6MW20"/>
<dbReference type="Proteomes" id="UP000249746">
    <property type="component" value="Unassembled WGS sequence"/>
</dbReference>
<evidence type="ECO:0000313" key="2">
    <source>
        <dbReference type="Proteomes" id="UP000249746"/>
    </source>
</evidence>
<dbReference type="EMBL" id="NBIU01000006">
    <property type="protein sequence ID" value="PZT48542.1"/>
    <property type="molecule type" value="Genomic_DNA"/>
</dbReference>
<organism evidence="1 2">
    <name type="scientific">Helicobacter valdiviensis</name>
    <dbReference type="NCBI Taxonomy" id="1458358"/>
    <lineage>
        <taxon>Bacteria</taxon>
        <taxon>Pseudomonadati</taxon>
        <taxon>Campylobacterota</taxon>
        <taxon>Epsilonproteobacteria</taxon>
        <taxon>Campylobacterales</taxon>
        <taxon>Helicobacteraceae</taxon>
        <taxon>Helicobacter</taxon>
    </lineage>
</organism>
<reference evidence="1 2" key="1">
    <citation type="submission" date="2017-03" db="EMBL/GenBank/DDBJ databases">
        <title>Genomic and clinical evidence uncovers the enterohepatic species Helicobacter valdiviensis as a potential human intestinal pathogen.</title>
        <authorList>
            <person name="Fresia P."/>
            <person name="Jara R."/>
            <person name="Sierra R."/>
            <person name="Ferres I."/>
            <person name="Greif G."/>
            <person name="Iraola G."/>
            <person name="Collado L."/>
        </authorList>
    </citation>
    <scope>NUCLEOTIDE SEQUENCE [LARGE SCALE GENOMIC DNA]</scope>
    <source>
        <strain evidence="1 2">WBE14</strain>
    </source>
</reference>
<name>A0A2W6MW20_9HELI</name>
<dbReference type="OrthoDB" id="5329165at2"/>